<dbReference type="Gene3D" id="2.130.10.10">
    <property type="entry name" value="YVTN repeat-like/Quinoprotein amine dehydrogenase"/>
    <property type="match status" value="2"/>
</dbReference>
<organism evidence="3 4">
    <name type="scientific">Corallococcus llansteffanensis</name>
    <dbReference type="NCBI Taxonomy" id="2316731"/>
    <lineage>
        <taxon>Bacteria</taxon>
        <taxon>Pseudomonadati</taxon>
        <taxon>Myxococcota</taxon>
        <taxon>Myxococcia</taxon>
        <taxon>Myxococcales</taxon>
        <taxon>Cystobacterineae</taxon>
        <taxon>Myxococcaceae</taxon>
        <taxon>Corallococcus</taxon>
    </lineage>
</organism>
<accession>A0A3A8PKQ3</accession>
<proteinExistence type="predicted"/>
<dbReference type="Pfam" id="PF02012">
    <property type="entry name" value="BNR"/>
    <property type="match status" value="1"/>
</dbReference>
<evidence type="ECO:0008006" key="5">
    <source>
        <dbReference type="Google" id="ProtNLM"/>
    </source>
</evidence>
<feature type="compositionally biased region" description="Low complexity" evidence="1">
    <location>
        <begin position="415"/>
        <end position="427"/>
    </location>
</feature>
<dbReference type="GO" id="GO:0010411">
    <property type="term" value="P:xyloglucan metabolic process"/>
    <property type="evidence" value="ECO:0007669"/>
    <property type="project" value="TreeGrafter"/>
</dbReference>
<dbReference type="CDD" id="cd15482">
    <property type="entry name" value="Sialidase_non-viral"/>
    <property type="match status" value="2"/>
</dbReference>
<dbReference type="PANTHER" id="PTHR43739">
    <property type="entry name" value="XYLOGLUCANASE (EUROFUNG)"/>
    <property type="match status" value="1"/>
</dbReference>
<dbReference type="PANTHER" id="PTHR43739:SF5">
    <property type="entry name" value="EXO-ALPHA-SIALIDASE"/>
    <property type="match status" value="1"/>
</dbReference>
<evidence type="ECO:0000256" key="2">
    <source>
        <dbReference type="SAM" id="SignalP"/>
    </source>
</evidence>
<gene>
    <name evidence="3" type="ORF">D7V93_21855</name>
</gene>
<comment type="caution">
    <text evidence="3">The sequence shown here is derived from an EMBL/GenBank/DDBJ whole genome shotgun (WGS) entry which is preliminary data.</text>
</comment>
<dbReference type="EMBL" id="RAWB01000236">
    <property type="protein sequence ID" value="RKH55800.1"/>
    <property type="molecule type" value="Genomic_DNA"/>
</dbReference>
<keyword evidence="4" id="KW-1185">Reference proteome</keyword>
<sequence length="453" mass="48017">MKQPRITGAWRAAGVAAVLGLSLGSGAALAHAGLPETSNVTLRRGHPEDFFVGATFGAVISRDRGQTWRWVCPDAMGYGGWRPESYVWRETGELLAATGNALLRSKDGACSWSAHPAFKDTWVTGLAPHPTDDAVLYVATGRSTAAKNGLFRSDDGGETWRALPLQREGVLFSSVRVSTAAPGTLYVSASDTTRMYLFRSDDAGETWEEAPQVFPELVRPFDFVVTATDPVDPKGVWARVSAQGATHILHSTDGGRTFTARSGAGIDDVFVNMEVSADGGTAWVSTYNSFFRSQAGGAFDKLTLPTGNACATRVGDVLYGCGSPWLHDWSLARSTDEGTTWEPLFSLENIQGSHQCPAGTPVRTLCPSRWPQLAETIGAPLYPDGVPDAGVPDGGTSPVDAGVTPPPDGPGDGGTKPPTTQSGCAAAPASTLLPLLFLLPLWRRGRRREASRS</sequence>
<evidence type="ECO:0000313" key="3">
    <source>
        <dbReference type="EMBL" id="RKH55800.1"/>
    </source>
</evidence>
<evidence type="ECO:0000313" key="4">
    <source>
        <dbReference type="Proteomes" id="UP000272888"/>
    </source>
</evidence>
<dbReference type="RefSeq" id="WP_120645258.1">
    <property type="nucleotide sequence ID" value="NZ_RAWB01000236.1"/>
</dbReference>
<dbReference type="InterPro" id="IPR015943">
    <property type="entry name" value="WD40/YVTN_repeat-like_dom_sf"/>
</dbReference>
<dbReference type="SUPFAM" id="SSF110296">
    <property type="entry name" value="Oligoxyloglucan reducing end-specific cellobiohydrolase"/>
    <property type="match status" value="1"/>
</dbReference>
<reference evidence="4" key="1">
    <citation type="submission" date="2018-09" db="EMBL/GenBank/DDBJ databases">
        <authorList>
            <person name="Livingstone P.G."/>
            <person name="Whitworth D.E."/>
        </authorList>
    </citation>
    <scope>NUCLEOTIDE SEQUENCE [LARGE SCALE GENOMIC DNA]</scope>
    <source>
        <strain evidence="4">CA051B</strain>
    </source>
</reference>
<feature type="region of interest" description="Disordered" evidence="1">
    <location>
        <begin position="379"/>
        <end position="427"/>
    </location>
</feature>
<name>A0A3A8PKQ3_9BACT</name>
<keyword evidence="2" id="KW-0732">Signal</keyword>
<dbReference type="InterPro" id="IPR052025">
    <property type="entry name" value="Xyloglucanase_GH74"/>
</dbReference>
<feature type="chain" id="PRO_5017252726" description="Exo-alpha-sialidase" evidence="2">
    <location>
        <begin position="31"/>
        <end position="453"/>
    </location>
</feature>
<dbReference type="AlphaFoldDB" id="A0A3A8PKQ3"/>
<dbReference type="InterPro" id="IPR002860">
    <property type="entry name" value="BNR_rpt"/>
</dbReference>
<protein>
    <recommendedName>
        <fullName evidence="5">Exo-alpha-sialidase</fullName>
    </recommendedName>
</protein>
<dbReference type="Proteomes" id="UP000272888">
    <property type="component" value="Unassembled WGS sequence"/>
</dbReference>
<evidence type="ECO:0000256" key="1">
    <source>
        <dbReference type="SAM" id="MobiDB-lite"/>
    </source>
</evidence>
<feature type="signal peptide" evidence="2">
    <location>
        <begin position="1"/>
        <end position="30"/>
    </location>
</feature>
<feature type="compositionally biased region" description="Low complexity" evidence="1">
    <location>
        <begin position="383"/>
        <end position="395"/>
    </location>
</feature>